<dbReference type="Gene3D" id="2.60.260.20">
    <property type="entry name" value="Urease metallochaperone UreE, N-terminal domain"/>
    <property type="match status" value="2"/>
</dbReference>
<comment type="caution">
    <text evidence="4">The sequence shown here is derived from an EMBL/GenBank/DDBJ whole genome shotgun (WGS) entry which is preliminary data.</text>
</comment>
<dbReference type="RefSeq" id="WP_309391943.1">
    <property type="nucleotide sequence ID" value="NZ_JADBEO010000022.1"/>
</dbReference>
<dbReference type="InterPro" id="IPR001623">
    <property type="entry name" value="DnaJ_domain"/>
</dbReference>
<dbReference type="SUPFAM" id="SSF49493">
    <property type="entry name" value="HSP40/DnaJ peptide-binding domain"/>
    <property type="match status" value="2"/>
</dbReference>
<dbReference type="SMART" id="SM00271">
    <property type="entry name" value="DnaJ"/>
    <property type="match status" value="1"/>
</dbReference>
<dbReference type="InterPro" id="IPR018253">
    <property type="entry name" value="DnaJ_domain_CS"/>
</dbReference>
<reference evidence="4" key="1">
    <citation type="submission" date="2020-10" db="EMBL/GenBank/DDBJ databases">
        <authorList>
            <person name="Abbas A."/>
            <person name="Razzaq R."/>
            <person name="Waqas M."/>
            <person name="Abbas N."/>
            <person name="Nielsen T.K."/>
            <person name="Hansen L.H."/>
            <person name="Hussain S."/>
            <person name="Shahid M."/>
        </authorList>
    </citation>
    <scope>NUCLEOTIDE SEQUENCE</scope>
    <source>
        <strain evidence="4">S14</strain>
    </source>
</reference>
<dbReference type="InterPro" id="IPR036869">
    <property type="entry name" value="J_dom_sf"/>
</dbReference>
<dbReference type="PRINTS" id="PR00625">
    <property type="entry name" value="JDOMAIN"/>
</dbReference>
<accession>A0ABU1DGU0</accession>
<evidence type="ECO:0000256" key="2">
    <source>
        <dbReference type="SAM" id="MobiDB-lite"/>
    </source>
</evidence>
<name>A0ABU1DGU0_9HYPH</name>
<sequence>MPPAPQNPYEVLGLTPAASQDEIRKAFRQLAKKHHPDLNPGDASAEERFKAASAAHELLSDPERRARFDRGEIDASGQEQAPPGGYRTHAEGAAGRRYGSDGGWDGPAWSEDDLAEIFGSMFSDRQGAKTRGRDDVYALSVAFLDAVNGATRRLTLPDGSTLDVKIPVGTEDGQTLRLRGKGRPGRNGGPPGDALITVSIEPHPIFRRAGRDIRMDLPIGLKEAVLGGRVEAATPGGAVRITIPKGSDTGAELRLRGRGVPAHGDTPAGDLFVTLQVRVGKADAALERFLREWRPEQEPVLRSSADGDPG</sequence>
<dbReference type="PROSITE" id="PS00636">
    <property type="entry name" value="DNAJ_1"/>
    <property type="match status" value="1"/>
</dbReference>
<dbReference type="SUPFAM" id="SSF46565">
    <property type="entry name" value="Chaperone J-domain"/>
    <property type="match status" value="1"/>
</dbReference>
<dbReference type="PROSITE" id="PS50076">
    <property type="entry name" value="DNAJ_2"/>
    <property type="match status" value="1"/>
</dbReference>
<keyword evidence="5" id="KW-1185">Reference proteome</keyword>
<evidence type="ECO:0000256" key="1">
    <source>
        <dbReference type="ARBA" id="ARBA00023186"/>
    </source>
</evidence>
<keyword evidence="1" id="KW-0143">Chaperone</keyword>
<dbReference type="PANTHER" id="PTHR43096">
    <property type="entry name" value="DNAJ HOMOLOG 1, MITOCHONDRIAL-RELATED"/>
    <property type="match status" value="1"/>
</dbReference>
<dbReference type="InterPro" id="IPR002939">
    <property type="entry name" value="DnaJ_C"/>
</dbReference>
<gene>
    <name evidence="4" type="ORF">IHQ68_11560</name>
</gene>
<feature type="region of interest" description="Disordered" evidence="2">
    <location>
        <begin position="33"/>
        <end position="104"/>
    </location>
</feature>
<dbReference type="PANTHER" id="PTHR43096:SF52">
    <property type="entry name" value="DNAJ HOMOLOG 1, MITOCHONDRIAL-RELATED"/>
    <property type="match status" value="1"/>
</dbReference>
<evidence type="ECO:0000313" key="4">
    <source>
        <dbReference type="EMBL" id="MDR4307255.1"/>
    </source>
</evidence>
<protein>
    <submittedName>
        <fullName evidence="4">J domain-containing protein</fullName>
    </submittedName>
</protein>
<dbReference type="EMBL" id="JADBEO010000022">
    <property type="protein sequence ID" value="MDR4307255.1"/>
    <property type="molecule type" value="Genomic_DNA"/>
</dbReference>
<dbReference type="CDD" id="cd10747">
    <property type="entry name" value="DnaJ_C"/>
    <property type="match status" value="1"/>
</dbReference>
<organism evidence="4 5">
    <name type="scientific">Chelatococcus sambhunathii</name>
    <dbReference type="NCBI Taxonomy" id="363953"/>
    <lineage>
        <taxon>Bacteria</taxon>
        <taxon>Pseudomonadati</taxon>
        <taxon>Pseudomonadota</taxon>
        <taxon>Alphaproteobacteria</taxon>
        <taxon>Hyphomicrobiales</taxon>
        <taxon>Chelatococcaceae</taxon>
        <taxon>Chelatococcus</taxon>
    </lineage>
</organism>
<dbReference type="Gene3D" id="1.10.287.110">
    <property type="entry name" value="DnaJ domain"/>
    <property type="match status" value="1"/>
</dbReference>
<dbReference type="CDD" id="cd06257">
    <property type="entry name" value="DnaJ"/>
    <property type="match status" value="1"/>
</dbReference>
<evidence type="ECO:0000313" key="5">
    <source>
        <dbReference type="Proteomes" id="UP001181622"/>
    </source>
</evidence>
<feature type="compositionally biased region" description="Basic and acidic residues" evidence="2">
    <location>
        <begin position="58"/>
        <end position="73"/>
    </location>
</feature>
<proteinExistence type="predicted"/>
<dbReference type="Pfam" id="PF00226">
    <property type="entry name" value="DnaJ"/>
    <property type="match status" value="1"/>
</dbReference>
<dbReference type="Pfam" id="PF01556">
    <property type="entry name" value="DnaJ_C"/>
    <property type="match status" value="1"/>
</dbReference>
<evidence type="ECO:0000259" key="3">
    <source>
        <dbReference type="PROSITE" id="PS50076"/>
    </source>
</evidence>
<feature type="domain" description="J" evidence="3">
    <location>
        <begin position="7"/>
        <end position="72"/>
    </location>
</feature>
<dbReference type="InterPro" id="IPR008971">
    <property type="entry name" value="HSP40/DnaJ_pept-bd"/>
</dbReference>
<dbReference type="Proteomes" id="UP001181622">
    <property type="component" value="Unassembled WGS sequence"/>
</dbReference>